<keyword evidence="1" id="KW-0812">Transmembrane</keyword>
<feature type="signal peptide" evidence="2">
    <location>
        <begin position="1"/>
        <end position="26"/>
    </location>
</feature>
<keyword evidence="2" id="KW-0732">Signal</keyword>
<reference evidence="3 4" key="1">
    <citation type="journal article" date="2016" name="Nat. Commun.">
        <title>Thousands of microbial genomes shed light on interconnected biogeochemical processes in an aquifer system.</title>
        <authorList>
            <person name="Anantharaman K."/>
            <person name="Brown C.T."/>
            <person name="Hug L.A."/>
            <person name="Sharon I."/>
            <person name="Castelle C.J."/>
            <person name="Probst A.J."/>
            <person name="Thomas B.C."/>
            <person name="Singh A."/>
            <person name="Wilkins M.J."/>
            <person name="Karaoz U."/>
            <person name="Brodie E.L."/>
            <person name="Williams K.H."/>
            <person name="Hubbard S.S."/>
            <person name="Banfield J.F."/>
        </authorList>
    </citation>
    <scope>NUCLEOTIDE SEQUENCE [LARGE SCALE GENOMIC DNA]</scope>
</reference>
<feature type="chain" id="PRO_5009581860" description="DUF4134 domain-containing protein" evidence="2">
    <location>
        <begin position="27"/>
        <end position="109"/>
    </location>
</feature>
<evidence type="ECO:0008006" key="5">
    <source>
        <dbReference type="Google" id="ProtNLM"/>
    </source>
</evidence>
<feature type="transmembrane region" description="Helical" evidence="1">
    <location>
        <begin position="83"/>
        <end position="108"/>
    </location>
</feature>
<dbReference type="InterPro" id="IPR043993">
    <property type="entry name" value="T4SS_pilin"/>
</dbReference>
<proteinExistence type="predicted"/>
<dbReference type="Pfam" id="PF18895">
    <property type="entry name" value="T4SS_pilin"/>
    <property type="match status" value="1"/>
</dbReference>
<keyword evidence="1" id="KW-1133">Transmembrane helix</keyword>
<accession>A0A1G1ZU22</accession>
<comment type="caution">
    <text evidence="3">The sequence shown here is derived from an EMBL/GenBank/DDBJ whole genome shotgun (WGS) entry which is preliminary data.</text>
</comment>
<gene>
    <name evidence="3" type="ORF">A3I24_03215</name>
</gene>
<evidence type="ECO:0000313" key="4">
    <source>
        <dbReference type="Proteomes" id="UP000177690"/>
    </source>
</evidence>
<evidence type="ECO:0000256" key="2">
    <source>
        <dbReference type="SAM" id="SignalP"/>
    </source>
</evidence>
<name>A0A1G1ZU22_9BACT</name>
<dbReference type="STRING" id="1798409.A3I24_03215"/>
<feature type="transmembrane region" description="Helical" evidence="1">
    <location>
        <begin position="50"/>
        <end position="71"/>
    </location>
</feature>
<protein>
    <recommendedName>
        <fullName evidence="5">DUF4134 domain-containing protein</fullName>
    </recommendedName>
</protein>
<evidence type="ECO:0000313" key="3">
    <source>
        <dbReference type="EMBL" id="OGY67979.1"/>
    </source>
</evidence>
<organism evidence="3 4">
    <name type="scientific">Candidatus Harrisonbacteria bacterium RIFCSPLOWO2_02_FULL_41_13b</name>
    <dbReference type="NCBI Taxonomy" id="1798409"/>
    <lineage>
        <taxon>Bacteria</taxon>
        <taxon>Candidatus Harrisoniibacteriota</taxon>
    </lineage>
</organism>
<keyword evidence="1" id="KW-0472">Membrane</keyword>
<dbReference type="Proteomes" id="UP000177690">
    <property type="component" value="Unassembled WGS sequence"/>
</dbReference>
<evidence type="ECO:0000256" key="1">
    <source>
        <dbReference type="SAM" id="Phobius"/>
    </source>
</evidence>
<sequence length="109" mass="11670">MKSKLINILIFAGLAAILFFSSAANGAEPPGPATMRLFGIINTLTNFLLGLLIALSIIFIIYAAFLYLTAAGEEENYKTAKQVIWYAIIAIAVGLLSKAIVYITTALIS</sequence>
<dbReference type="AlphaFoldDB" id="A0A1G1ZU22"/>
<dbReference type="EMBL" id="MHJL01000010">
    <property type="protein sequence ID" value="OGY67979.1"/>
    <property type="molecule type" value="Genomic_DNA"/>
</dbReference>